<feature type="domain" description="DUF2382" evidence="1">
    <location>
        <begin position="22"/>
        <end position="130"/>
    </location>
</feature>
<evidence type="ECO:0000313" key="3">
    <source>
        <dbReference type="Proteomes" id="UP000286268"/>
    </source>
</evidence>
<evidence type="ECO:0000313" key="2">
    <source>
        <dbReference type="EMBL" id="QAA33424.1"/>
    </source>
</evidence>
<dbReference type="Proteomes" id="UP000286268">
    <property type="component" value="Chromosome"/>
</dbReference>
<organism evidence="2 3">
    <name type="scientific">Clostridium manihotivorum</name>
    <dbReference type="NCBI Taxonomy" id="2320868"/>
    <lineage>
        <taxon>Bacteria</taxon>
        <taxon>Bacillati</taxon>
        <taxon>Bacillota</taxon>
        <taxon>Clostridia</taxon>
        <taxon>Eubacteriales</taxon>
        <taxon>Clostridiaceae</taxon>
        <taxon>Clostridium</taxon>
    </lineage>
</organism>
<dbReference type="InterPro" id="IPR019060">
    <property type="entry name" value="DUF2382"/>
</dbReference>
<dbReference type="PANTHER" id="PTHR38463:SF1">
    <property type="entry name" value="STRESS RESPONSE PROTEIN YSNF"/>
    <property type="match status" value="1"/>
</dbReference>
<dbReference type="PANTHER" id="PTHR38463">
    <property type="entry name" value="STRESS RESPONSE PROTEIN YSNF"/>
    <property type="match status" value="1"/>
</dbReference>
<accession>A0A3R5UA91</accession>
<reference evidence="2 3" key="1">
    <citation type="submission" date="2018-01" db="EMBL/GenBank/DDBJ databases">
        <title>Genome Sequencing and Assembly of Anaerobacter polyendosporus strain CT4.</title>
        <authorList>
            <person name="Tachaapaikoon C."/>
            <person name="Sutheeworapong S."/>
            <person name="Jenjaroenpun P."/>
            <person name="Wongsurawat T."/>
            <person name="Nookeaw I."/>
            <person name="Cheawchanlertfa P."/>
            <person name="Kosugi A."/>
            <person name="Cheevadhanarak S."/>
            <person name="Ratanakhanokchai K."/>
        </authorList>
    </citation>
    <scope>NUCLEOTIDE SEQUENCE [LARGE SCALE GENOMIC DNA]</scope>
    <source>
        <strain evidence="2 3">CT4</strain>
    </source>
</reference>
<dbReference type="OrthoDB" id="118405at2"/>
<dbReference type="NCBIfam" id="TIGR02271">
    <property type="entry name" value="YsnF/AvaK domain"/>
    <property type="match status" value="1"/>
</dbReference>
<dbReference type="EMBL" id="CP025746">
    <property type="protein sequence ID" value="QAA33424.1"/>
    <property type="molecule type" value="Genomic_DNA"/>
</dbReference>
<gene>
    <name evidence="2" type="ORF">C1I91_18220</name>
</gene>
<proteinExistence type="predicted"/>
<name>A0A3R5UA91_9CLOT</name>
<dbReference type="AlphaFoldDB" id="A0A3R5UA91"/>
<dbReference type="RefSeq" id="WP_128214147.1">
    <property type="nucleotide sequence ID" value="NZ_CP025746.1"/>
</dbReference>
<protein>
    <recommendedName>
        <fullName evidence="1">DUF2382 domain-containing protein</fullName>
    </recommendedName>
</protein>
<evidence type="ECO:0000259" key="1">
    <source>
        <dbReference type="Pfam" id="PF09557"/>
    </source>
</evidence>
<keyword evidence="3" id="KW-1185">Reference proteome</keyword>
<sequence length="145" mass="16343">MGILGGIFGNDENKKDTNEAKLSLRKEELDVAKNRVQKGEVELGKEIVEEHKEMDVPVAHEEVVIERKSLNNEVCDTPISDEETIRIPVSEEKVNVGKHTVVTGEVSAHKRSVEETEHIDETLRREEARVNRIGDPDVVDSELDH</sequence>
<dbReference type="Pfam" id="PF09557">
    <property type="entry name" value="DUF2382"/>
    <property type="match status" value="1"/>
</dbReference>
<dbReference type="KEGG" id="cmah:C1I91_18220"/>
<dbReference type="InterPro" id="IPR052967">
    <property type="entry name" value="Stress_Response_Assoc"/>
</dbReference>